<accession>A0A6A5VEJ9</accession>
<proteinExistence type="predicted"/>
<dbReference type="InterPro" id="IPR045010">
    <property type="entry name" value="MDR_fam"/>
</dbReference>
<feature type="domain" description="Oxidoreductase N-terminal" evidence="2">
    <location>
        <begin position="28"/>
        <end position="104"/>
    </location>
</feature>
<evidence type="ECO:0000313" key="4">
    <source>
        <dbReference type="Proteomes" id="UP000800036"/>
    </source>
</evidence>
<dbReference type="Gene3D" id="3.40.50.720">
    <property type="entry name" value="NAD(P)-binding Rossmann-like Domain"/>
    <property type="match status" value="2"/>
</dbReference>
<dbReference type="SUPFAM" id="SSF51735">
    <property type="entry name" value="NAD(P)-binding Rossmann-fold domains"/>
    <property type="match status" value="1"/>
</dbReference>
<evidence type="ECO:0000313" key="3">
    <source>
        <dbReference type="EMBL" id="KAF1974392.1"/>
    </source>
</evidence>
<dbReference type="InterPro" id="IPR036291">
    <property type="entry name" value="NAD(P)-bd_dom_sf"/>
</dbReference>
<evidence type="ECO:0000256" key="1">
    <source>
        <dbReference type="ARBA" id="ARBA00023002"/>
    </source>
</evidence>
<sequence length="264" mass="28327">MVANKGLIFKNAPDAFPIIGEHLDLSTDPVDGTLTVQNLLISFDPYQRGCMRDPDSATWAPPSTPGEHLPSGAVSKVLKSRVPSFHPGDLVWGMFSAEEYSIVPSVLLPPVRKLENPLNLDLTLFTGALGTSGLSAGGAGQAVGQLAKLEGLRVVGSVGSNAKLDFIVQELGGWIFYYDNVGGETLDVALGHMKDFGRIVSCGMVSQYNLPQARKYGLKNGMNIFLKRLTIQGFIVSDPEFVGPYEGRIKTRESVTVGMEKAAT</sequence>
<dbReference type="GO" id="GO:0016628">
    <property type="term" value="F:oxidoreductase activity, acting on the CH-CH group of donors, NAD or NADP as acceptor"/>
    <property type="evidence" value="ECO:0007669"/>
    <property type="project" value="InterPro"/>
</dbReference>
<dbReference type="SUPFAM" id="SSF50129">
    <property type="entry name" value="GroES-like"/>
    <property type="match status" value="1"/>
</dbReference>
<dbReference type="Gene3D" id="3.90.180.10">
    <property type="entry name" value="Medium-chain alcohol dehydrogenases, catalytic domain"/>
    <property type="match status" value="2"/>
</dbReference>
<dbReference type="AlphaFoldDB" id="A0A6A5VEJ9"/>
<name>A0A6A5VEJ9_9PLEO</name>
<dbReference type="InterPro" id="IPR011032">
    <property type="entry name" value="GroES-like_sf"/>
</dbReference>
<dbReference type="PANTHER" id="PTHR43205:SF7">
    <property type="entry name" value="PROSTAGLANDIN REDUCTASE 1"/>
    <property type="match status" value="1"/>
</dbReference>
<evidence type="ECO:0000259" key="2">
    <source>
        <dbReference type="Pfam" id="PF16884"/>
    </source>
</evidence>
<dbReference type="OrthoDB" id="809632at2759"/>
<dbReference type="EMBL" id="ML976675">
    <property type="protein sequence ID" value="KAF1974392.1"/>
    <property type="molecule type" value="Genomic_DNA"/>
</dbReference>
<protein>
    <submittedName>
        <fullName evidence="3">GroES-like protein</fullName>
    </submittedName>
</protein>
<reference evidence="3" key="1">
    <citation type="journal article" date="2020" name="Stud. Mycol.">
        <title>101 Dothideomycetes genomes: a test case for predicting lifestyles and emergence of pathogens.</title>
        <authorList>
            <person name="Haridas S."/>
            <person name="Albert R."/>
            <person name="Binder M."/>
            <person name="Bloem J."/>
            <person name="Labutti K."/>
            <person name="Salamov A."/>
            <person name="Andreopoulos B."/>
            <person name="Baker S."/>
            <person name="Barry K."/>
            <person name="Bills G."/>
            <person name="Bluhm B."/>
            <person name="Cannon C."/>
            <person name="Castanera R."/>
            <person name="Culley D."/>
            <person name="Daum C."/>
            <person name="Ezra D."/>
            <person name="Gonzalez J."/>
            <person name="Henrissat B."/>
            <person name="Kuo A."/>
            <person name="Liang C."/>
            <person name="Lipzen A."/>
            <person name="Lutzoni F."/>
            <person name="Magnuson J."/>
            <person name="Mondo S."/>
            <person name="Nolan M."/>
            <person name="Ohm R."/>
            <person name="Pangilinan J."/>
            <person name="Park H.-J."/>
            <person name="Ramirez L."/>
            <person name="Alfaro M."/>
            <person name="Sun H."/>
            <person name="Tritt A."/>
            <person name="Yoshinaga Y."/>
            <person name="Zwiers L.-H."/>
            <person name="Turgeon B."/>
            <person name="Goodwin S."/>
            <person name="Spatafora J."/>
            <person name="Crous P."/>
            <person name="Grigoriev I."/>
        </authorList>
    </citation>
    <scope>NUCLEOTIDE SEQUENCE</scope>
    <source>
        <strain evidence="3">CBS 107.79</strain>
    </source>
</reference>
<organism evidence="3 4">
    <name type="scientific">Bimuria novae-zelandiae CBS 107.79</name>
    <dbReference type="NCBI Taxonomy" id="1447943"/>
    <lineage>
        <taxon>Eukaryota</taxon>
        <taxon>Fungi</taxon>
        <taxon>Dikarya</taxon>
        <taxon>Ascomycota</taxon>
        <taxon>Pezizomycotina</taxon>
        <taxon>Dothideomycetes</taxon>
        <taxon>Pleosporomycetidae</taxon>
        <taxon>Pleosporales</taxon>
        <taxon>Massarineae</taxon>
        <taxon>Didymosphaeriaceae</taxon>
        <taxon>Bimuria</taxon>
    </lineage>
</organism>
<keyword evidence="4" id="KW-1185">Reference proteome</keyword>
<dbReference type="Proteomes" id="UP000800036">
    <property type="component" value="Unassembled WGS sequence"/>
</dbReference>
<dbReference type="Pfam" id="PF16884">
    <property type="entry name" value="ADH_N_2"/>
    <property type="match status" value="1"/>
</dbReference>
<dbReference type="InterPro" id="IPR041694">
    <property type="entry name" value="ADH_N_2"/>
</dbReference>
<dbReference type="PANTHER" id="PTHR43205">
    <property type="entry name" value="PROSTAGLANDIN REDUCTASE"/>
    <property type="match status" value="1"/>
</dbReference>
<gene>
    <name evidence="3" type="ORF">BU23DRAFT_579824</name>
</gene>
<dbReference type="CDD" id="cd05288">
    <property type="entry name" value="PGDH"/>
    <property type="match status" value="1"/>
</dbReference>
<keyword evidence="1" id="KW-0560">Oxidoreductase</keyword>